<organism evidence="2 3">
    <name type="scientific">Flagellimonas marinaquae</name>
    <dbReference type="NCBI Taxonomy" id="254955"/>
    <lineage>
        <taxon>Bacteria</taxon>
        <taxon>Pseudomonadati</taxon>
        <taxon>Bacteroidota</taxon>
        <taxon>Flavobacteriia</taxon>
        <taxon>Flavobacteriales</taxon>
        <taxon>Flavobacteriaceae</taxon>
        <taxon>Flagellimonas</taxon>
    </lineage>
</organism>
<dbReference type="Gene3D" id="3.40.710.10">
    <property type="entry name" value="DD-peptidase/beta-lactamase superfamily"/>
    <property type="match status" value="1"/>
</dbReference>
<feature type="domain" description="Beta-lactamase-related" evidence="1">
    <location>
        <begin position="60"/>
        <end position="378"/>
    </location>
</feature>
<evidence type="ECO:0000313" key="2">
    <source>
        <dbReference type="EMBL" id="BDW93951.1"/>
    </source>
</evidence>
<name>A0AA48KS92_9FLAO</name>
<reference evidence="2 3" key="1">
    <citation type="submission" date="2023-01" db="EMBL/GenBank/DDBJ databases">
        <title>Complete genome sequence of Muricauda aquimarina strain IFOP_LL357.</title>
        <authorList>
            <person name="Gajardo G."/>
            <person name="Ueki S."/>
            <person name="Maruyama F."/>
        </authorList>
    </citation>
    <scope>NUCLEOTIDE SEQUENCE [LARGE SCALE GENOMIC DNA]</scope>
    <source>
        <strain evidence="2 3">IFOP_LL357</strain>
    </source>
</reference>
<dbReference type="InterPro" id="IPR001466">
    <property type="entry name" value="Beta-lactam-related"/>
</dbReference>
<dbReference type="SUPFAM" id="SSF56601">
    <property type="entry name" value="beta-lactamase/transpeptidase-like"/>
    <property type="match status" value="1"/>
</dbReference>
<evidence type="ECO:0000259" key="1">
    <source>
        <dbReference type="Pfam" id="PF00144"/>
    </source>
</evidence>
<dbReference type="PANTHER" id="PTHR46825">
    <property type="entry name" value="D-ALANYL-D-ALANINE-CARBOXYPEPTIDASE/ENDOPEPTIDASE AMPH"/>
    <property type="match status" value="1"/>
</dbReference>
<gene>
    <name evidence="2" type="primary">pbp</name>
    <name evidence="2" type="ORF">MACH07_27830</name>
</gene>
<sequence length="402" mass="44048">MNKMKFSLIAITIVALSSCQSNKKKEIADGSKGKETYIQHRVENNIYTIDENGKNNSTATTIESRMATLNVSGVSITVFDNNKILWSKGYGKKNKETGEDVNENTLFQAASISKPIASVAAFKLIEENKFSLHEDVNSKLKRWQVPNNEFTKIEKVTPSRIMSHTSGLGTSGFQGYNKNDSIPTLKEILEGSETTNSDPVRVVQKPGESELYSGGGMEVLQMLMEDVTGEEFSQLLNILVLKPTEMNSSSFAYPLPEKLSSLTANGYDENGNVINGGYHIYPEKAAAGLWTNPTDLALFMIALGKSYRGEDNSLLSQESAKTMMTRVPNAGGIGIGIDGAGNAFRFRHTGGNAGFVCYAVSFANSGRGAVIMTNSDNGFPLIHEIIRAISREYNWPAMWMRE</sequence>
<dbReference type="AlphaFoldDB" id="A0AA48KS92"/>
<dbReference type="InterPro" id="IPR012338">
    <property type="entry name" value="Beta-lactam/transpept-like"/>
</dbReference>
<accession>A0AA48KS92</accession>
<dbReference type="Proteomes" id="UP001330184">
    <property type="component" value="Chromosome"/>
</dbReference>
<evidence type="ECO:0000313" key="3">
    <source>
        <dbReference type="Proteomes" id="UP001330184"/>
    </source>
</evidence>
<dbReference type="Pfam" id="PF00144">
    <property type="entry name" value="Beta-lactamase"/>
    <property type="match status" value="1"/>
</dbReference>
<protein>
    <submittedName>
        <fullName evidence="2">Penicillin-binding protein</fullName>
    </submittedName>
</protein>
<dbReference type="InterPro" id="IPR050491">
    <property type="entry name" value="AmpC-like"/>
</dbReference>
<dbReference type="EMBL" id="AP027268">
    <property type="protein sequence ID" value="BDW93951.1"/>
    <property type="molecule type" value="Genomic_DNA"/>
</dbReference>
<dbReference type="PANTHER" id="PTHR46825:SF12">
    <property type="entry name" value="PENICILLIN-BINDING PROTEIN 4"/>
    <property type="match status" value="1"/>
</dbReference>
<dbReference type="PROSITE" id="PS51257">
    <property type="entry name" value="PROKAR_LIPOPROTEIN"/>
    <property type="match status" value="1"/>
</dbReference>
<keyword evidence="3" id="KW-1185">Reference proteome</keyword>
<proteinExistence type="predicted"/>